<dbReference type="Gene3D" id="3.40.710.10">
    <property type="entry name" value="DD-peptidase/beta-lactamase superfamily"/>
    <property type="match status" value="1"/>
</dbReference>
<dbReference type="InterPro" id="IPR052907">
    <property type="entry name" value="Beta-lactamase/esterase"/>
</dbReference>
<organism evidence="3 4">
    <name type="scientific">Gigaspora rosea</name>
    <dbReference type="NCBI Taxonomy" id="44941"/>
    <lineage>
        <taxon>Eukaryota</taxon>
        <taxon>Fungi</taxon>
        <taxon>Fungi incertae sedis</taxon>
        <taxon>Mucoromycota</taxon>
        <taxon>Glomeromycotina</taxon>
        <taxon>Glomeromycetes</taxon>
        <taxon>Diversisporales</taxon>
        <taxon>Gigasporaceae</taxon>
        <taxon>Gigaspora</taxon>
    </lineage>
</organism>
<dbReference type="PANTHER" id="PTHR43319">
    <property type="entry name" value="BETA-LACTAMASE-RELATED"/>
    <property type="match status" value="1"/>
</dbReference>
<gene>
    <name evidence="3" type="ORF">C2G38_2001114</name>
</gene>
<name>A0A397VEE2_9GLOM</name>
<evidence type="ECO:0000313" key="3">
    <source>
        <dbReference type="EMBL" id="RIB17676.1"/>
    </source>
</evidence>
<dbReference type="STRING" id="44941.A0A397VEE2"/>
<dbReference type="InterPro" id="IPR001466">
    <property type="entry name" value="Beta-lactam-related"/>
</dbReference>
<dbReference type="AlphaFoldDB" id="A0A397VEE2"/>
<proteinExistence type="predicted"/>
<dbReference type="OrthoDB" id="5946976at2759"/>
<sequence length="475" mass="54074">MSNKLSTHPSEKTKLKRSSQQSFFLRLSFFLPIILGFFFYRYINSGAFLPLSCQLFNLRCPVAKDTVRGFVDPRFNEVKEIFENNIENGEEVGAAVTIYYQDKIIVDLTGGIADIETGRIYDKDTLQLVFSSTKVLTAIVIARLVEKGLLDYSEKIATYWPEFAQGNKENVTLHDLLTHTAGVGWIDIKQLTINDLKDFNHFDEILARQPHNFDGKPIRSYHALTRGFYLNAIVRRVDPKHRTIGQIVADEILPTYNIDFHYKTSKEIYPRVASIYTYPIPRILGKLLLPKWMISNPLHNLFNYMFDSSTITFKTLVATSPDQSQPKDWNNFEMLQYEGPSYSGVTNSRSMAKLAAIMANEGQPLPGSNEPPLFKKSTFDLLTKNDKTDYDIAIHESITMLYGGLGNFSLDGLDWQYWGWGGSGGSMLLWNPEHKVAIGYCMNAFHTALLGDHRSLNLMKSISNTIKKLKVIEEK</sequence>
<dbReference type="EMBL" id="QKWP01000590">
    <property type="protein sequence ID" value="RIB17676.1"/>
    <property type="molecule type" value="Genomic_DNA"/>
</dbReference>
<evidence type="ECO:0000256" key="1">
    <source>
        <dbReference type="SAM" id="Phobius"/>
    </source>
</evidence>
<dbReference type="SUPFAM" id="SSF56601">
    <property type="entry name" value="beta-lactamase/transpeptidase-like"/>
    <property type="match status" value="1"/>
</dbReference>
<evidence type="ECO:0000259" key="2">
    <source>
        <dbReference type="Pfam" id="PF00144"/>
    </source>
</evidence>
<feature type="transmembrane region" description="Helical" evidence="1">
    <location>
        <begin position="23"/>
        <end position="43"/>
    </location>
</feature>
<evidence type="ECO:0000313" key="4">
    <source>
        <dbReference type="Proteomes" id="UP000266673"/>
    </source>
</evidence>
<protein>
    <submittedName>
        <fullName evidence="3">Beta-lactamase/transpeptidase-like protein</fullName>
    </submittedName>
</protein>
<dbReference type="Pfam" id="PF00144">
    <property type="entry name" value="Beta-lactamase"/>
    <property type="match status" value="1"/>
</dbReference>
<comment type="caution">
    <text evidence="3">The sequence shown here is derived from an EMBL/GenBank/DDBJ whole genome shotgun (WGS) entry which is preliminary data.</text>
</comment>
<dbReference type="InterPro" id="IPR012338">
    <property type="entry name" value="Beta-lactam/transpept-like"/>
</dbReference>
<dbReference type="Proteomes" id="UP000266673">
    <property type="component" value="Unassembled WGS sequence"/>
</dbReference>
<reference evidence="3 4" key="1">
    <citation type="submission" date="2018-06" db="EMBL/GenBank/DDBJ databases">
        <title>Comparative genomics reveals the genomic features of Rhizophagus irregularis, R. cerebriforme, R. diaphanum and Gigaspora rosea, and their symbiotic lifestyle signature.</title>
        <authorList>
            <person name="Morin E."/>
            <person name="San Clemente H."/>
            <person name="Chen E.C.H."/>
            <person name="De La Providencia I."/>
            <person name="Hainaut M."/>
            <person name="Kuo A."/>
            <person name="Kohler A."/>
            <person name="Murat C."/>
            <person name="Tang N."/>
            <person name="Roy S."/>
            <person name="Loubradou J."/>
            <person name="Henrissat B."/>
            <person name="Grigoriev I.V."/>
            <person name="Corradi N."/>
            <person name="Roux C."/>
            <person name="Martin F.M."/>
        </authorList>
    </citation>
    <scope>NUCLEOTIDE SEQUENCE [LARGE SCALE GENOMIC DNA]</scope>
    <source>
        <strain evidence="3 4">DAOM 194757</strain>
    </source>
</reference>
<keyword evidence="4" id="KW-1185">Reference proteome</keyword>
<dbReference type="PANTHER" id="PTHR43319:SF3">
    <property type="entry name" value="BETA-LACTAMASE-RELATED DOMAIN-CONTAINING PROTEIN"/>
    <property type="match status" value="1"/>
</dbReference>
<feature type="domain" description="Beta-lactamase-related" evidence="2">
    <location>
        <begin position="82"/>
        <end position="448"/>
    </location>
</feature>
<keyword evidence="1" id="KW-0472">Membrane</keyword>
<keyword evidence="1" id="KW-1133">Transmembrane helix</keyword>
<accession>A0A397VEE2</accession>
<keyword evidence="1" id="KW-0812">Transmembrane</keyword>